<comment type="caution">
    <text evidence="1">The sequence shown here is derived from an EMBL/GenBank/DDBJ whole genome shotgun (WGS) entry which is preliminary data.</text>
</comment>
<sequence>MTSKAQLRKAALGLPEVEEGSRSGMVSFSVRGRGFASLTEDGVVQVWLTDADAEAFLAKVPGERLARAGKPFGIAVPLAEINGKDLNELIRLAWRCRAPQRLVRAREAEPADSDLPTSIGRPATRALRAAGITHLAQLATWTDDDLLALHGVGPKAIRVLGEALHERGPR</sequence>
<organism evidence="1 2">
    <name type="scientific">Saccharopolyspora mangrovi</name>
    <dbReference type="NCBI Taxonomy" id="3082379"/>
    <lineage>
        <taxon>Bacteria</taxon>
        <taxon>Bacillati</taxon>
        <taxon>Actinomycetota</taxon>
        <taxon>Actinomycetes</taxon>
        <taxon>Pseudonocardiales</taxon>
        <taxon>Pseudonocardiaceae</taxon>
        <taxon>Saccharopolyspora</taxon>
    </lineage>
</organism>
<evidence type="ECO:0000313" key="1">
    <source>
        <dbReference type="EMBL" id="MEB3366038.1"/>
    </source>
</evidence>
<dbReference type="SUPFAM" id="SSF47789">
    <property type="entry name" value="C-terminal domain of RNA polymerase alpha subunit"/>
    <property type="match status" value="1"/>
</dbReference>
<dbReference type="Proteomes" id="UP001327093">
    <property type="component" value="Unassembled WGS sequence"/>
</dbReference>
<evidence type="ECO:0008006" key="3">
    <source>
        <dbReference type="Google" id="ProtNLM"/>
    </source>
</evidence>
<reference evidence="1 2" key="1">
    <citation type="submission" date="2023-10" db="EMBL/GenBank/DDBJ databases">
        <title>Saccharopolyspora sp. nov., isolated from mangrove soil.</title>
        <authorList>
            <person name="Lu Y."/>
            <person name="Liu W."/>
        </authorList>
    </citation>
    <scope>NUCLEOTIDE SEQUENCE [LARGE SCALE GENOMIC DNA]</scope>
    <source>
        <strain evidence="1 2">S2-29</strain>
    </source>
</reference>
<keyword evidence="2" id="KW-1185">Reference proteome</keyword>
<dbReference type="EMBL" id="JAWLNX010000001">
    <property type="protein sequence ID" value="MEB3366038.1"/>
    <property type="molecule type" value="Genomic_DNA"/>
</dbReference>
<protein>
    <recommendedName>
        <fullName evidence="3">Helix-hairpin-helix domain-containing protein</fullName>
    </recommendedName>
</protein>
<accession>A0ABU6A383</accession>
<gene>
    <name evidence="1" type="ORF">R4I43_01350</name>
</gene>
<dbReference type="RefSeq" id="WP_324263617.1">
    <property type="nucleotide sequence ID" value="NZ_JAWLNX010000001.1"/>
</dbReference>
<dbReference type="Gene3D" id="1.10.150.20">
    <property type="entry name" value="5' to 3' exonuclease, C-terminal subdomain"/>
    <property type="match status" value="1"/>
</dbReference>
<proteinExistence type="predicted"/>
<evidence type="ECO:0000313" key="2">
    <source>
        <dbReference type="Proteomes" id="UP001327093"/>
    </source>
</evidence>
<name>A0ABU6A383_9PSEU</name>